<keyword evidence="2" id="KW-1185">Reference proteome</keyword>
<name>A0ABQ9IBX3_9NEOP</name>
<dbReference type="EMBL" id="JARBHB010000002">
    <property type="protein sequence ID" value="KAJ8894184.1"/>
    <property type="molecule type" value="Genomic_DNA"/>
</dbReference>
<dbReference type="PANTHER" id="PTHR47018:SF1">
    <property type="entry name" value="TESMIN_TSO1-LIKE CXC DOMAIN-CONTAINING PROTEIN"/>
    <property type="match status" value="1"/>
</dbReference>
<dbReference type="PANTHER" id="PTHR47018">
    <property type="entry name" value="CXC DOMAIN-CONTAINING PROTEIN-RELATED"/>
    <property type="match status" value="1"/>
</dbReference>
<evidence type="ECO:0000313" key="2">
    <source>
        <dbReference type="Proteomes" id="UP001159363"/>
    </source>
</evidence>
<organism evidence="1 2">
    <name type="scientific">Dryococelus australis</name>
    <dbReference type="NCBI Taxonomy" id="614101"/>
    <lineage>
        <taxon>Eukaryota</taxon>
        <taxon>Metazoa</taxon>
        <taxon>Ecdysozoa</taxon>
        <taxon>Arthropoda</taxon>
        <taxon>Hexapoda</taxon>
        <taxon>Insecta</taxon>
        <taxon>Pterygota</taxon>
        <taxon>Neoptera</taxon>
        <taxon>Polyneoptera</taxon>
        <taxon>Phasmatodea</taxon>
        <taxon>Verophasmatodea</taxon>
        <taxon>Anareolatae</taxon>
        <taxon>Phasmatidae</taxon>
        <taxon>Eurycanthinae</taxon>
        <taxon>Dryococelus</taxon>
    </lineage>
</organism>
<accession>A0ABQ9IBX3</accession>
<protein>
    <submittedName>
        <fullName evidence="1">Uncharacterized protein</fullName>
    </submittedName>
</protein>
<dbReference type="Proteomes" id="UP001159363">
    <property type="component" value="Chromosome 2"/>
</dbReference>
<gene>
    <name evidence="1" type="ORF">PR048_006794</name>
</gene>
<comment type="caution">
    <text evidence="1">The sequence shown here is derived from an EMBL/GenBank/DDBJ whole genome shotgun (WGS) entry which is preliminary data.</text>
</comment>
<evidence type="ECO:0000313" key="1">
    <source>
        <dbReference type="EMBL" id="KAJ8894184.1"/>
    </source>
</evidence>
<proteinExistence type="predicted"/>
<sequence>MKTWTTILEAQQVMSNFIVPAFHCFNTQQNKVGSTIPRILPIIKSSKRVPRLPFEISFVAPAYLPVKEPPLPDIDPVDKNIILSVGTTLEYEYLKELKWLHNSLSEDPRSNISCAFKQGLFVVQKSGNVFSGIGLDQAHEQNNAVIKGDGGAVGLLTDPAALRIWMFGGPEITQLIAEFEESNATKSKDLFSLETDIAVDEESVERIMHAGEVGQKQYTAYVEDRTVTKLENTYGENSDFFKEHMKSDCAKLGAKRVDIVWDTYDKESTKSYARHMRGVGERRRVTRKGWLPLNWATFLRNINDKTEHCAMLAEDITTCPALGNVTVWSTKGSDVLSNNSNLNKAALAPSDHKEAESRVFVHVLDAVASGCTNTCLKTVDTDDVVSGVVFFHELREQGLKKVDPICSMETLSCNSCSFHCFKTGRGQIHCNERMNVVRIQAHAEIVLLSVSYAATSDSTTIVEKIAGVTRFSFERQFDTAPPSHVRMRLLRYKFLRDGNACDVKKGRCSKKRTITVERNVGGCFAHVHKILGKSKTVQYTRFPYSGHDDRNRINTVNPSVNKWLCLKRAFCWQTCHSKGHILWASPETLHTHPQSMANHVRENEATPECKGGCNGRSRENPLIRDILRYNSHIRISGSDSTGNQTQVAFVGGEYYFTPLVPCQTRVLQFLIPNLHTNRNNYTKRVPITRNNDTSQRQQTRELLYQSGSKDQISGLGLRNIGLYHILAKRGSTAKTTYCGNLTQTTGDQKMVPAQETLQFQPRGRDVCN</sequence>
<reference evidence="1 2" key="1">
    <citation type="submission" date="2023-02" db="EMBL/GenBank/DDBJ databases">
        <title>LHISI_Scaffold_Assembly.</title>
        <authorList>
            <person name="Stuart O.P."/>
            <person name="Cleave R."/>
            <person name="Magrath M.J.L."/>
            <person name="Mikheyev A.S."/>
        </authorList>
    </citation>
    <scope>NUCLEOTIDE SEQUENCE [LARGE SCALE GENOMIC DNA]</scope>
    <source>
        <strain evidence="1">Daus_M_001</strain>
        <tissue evidence="1">Leg muscle</tissue>
    </source>
</reference>